<dbReference type="RefSeq" id="WP_069215663.1">
    <property type="nucleotide sequence ID" value="NZ_CP016378.1"/>
</dbReference>
<feature type="transmembrane region" description="Helical" evidence="1">
    <location>
        <begin position="26"/>
        <end position="43"/>
    </location>
</feature>
<organism evidence="2 3">
    <name type="scientific">Elizabethkingia meningoseptica</name>
    <name type="common">Chryseobacterium meningosepticum</name>
    <dbReference type="NCBI Taxonomy" id="238"/>
    <lineage>
        <taxon>Bacteria</taxon>
        <taxon>Pseudomonadati</taxon>
        <taxon>Bacteroidota</taxon>
        <taxon>Flavobacteriia</taxon>
        <taxon>Flavobacteriales</taxon>
        <taxon>Weeksellaceae</taxon>
        <taxon>Elizabethkingia</taxon>
    </lineage>
</organism>
<evidence type="ECO:0000313" key="2">
    <source>
        <dbReference type="EMBL" id="OOH97612.1"/>
    </source>
</evidence>
<dbReference type="EMBL" id="MPOG01000003">
    <property type="protein sequence ID" value="OOH97612.1"/>
    <property type="molecule type" value="Genomic_DNA"/>
</dbReference>
<dbReference type="AlphaFoldDB" id="A0A1V3U4K0"/>
<feature type="transmembrane region" description="Helical" evidence="1">
    <location>
        <begin position="74"/>
        <end position="92"/>
    </location>
</feature>
<keyword evidence="1" id="KW-0472">Membrane</keyword>
<dbReference type="STRING" id="238.BBD35_01090"/>
<keyword evidence="3" id="KW-1185">Reference proteome</keyword>
<feature type="transmembrane region" description="Helical" evidence="1">
    <location>
        <begin position="48"/>
        <end position="68"/>
    </location>
</feature>
<gene>
    <name evidence="2" type="ORF">BMF97_03045</name>
</gene>
<protein>
    <submittedName>
        <fullName evidence="2">Uncharacterized protein</fullName>
    </submittedName>
</protein>
<evidence type="ECO:0000313" key="3">
    <source>
        <dbReference type="Proteomes" id="UP000188947"/>
    </source>
</evidence>
<keyword evidence="1" id="KW-1133">Transmembrane helix</keyword>
<reference evidence="2 3" key="1">
    <citation type="submission" date="2016-11" db="EMBL/GenBank/DDBJ databases">
        <title>Genome sequence and comparative genomic analysis of clinical strain Elizabethkingia meningoseptica 61421 PRCM.</title>
        <authorList>
            <person name="Wang M."/>
            <person name="Hu S."/>
            <person name="Cao L."/>
            <person name="Jiang T."/>
            <person name="Zhou Y."/>
            <person name="Ming D."/>
        </authorList>
    </citation>
    <scope>NUCLEOTIDE SEQUENCE [LARGE SCALE GENOMIC DNA]</scope>
    <source>
        <strain evidence="2 3">61421 PRCM</strain>
    </source>
</reference>
<evidence type="ECO:0000256" key="1">
    <source>
        <dbReference type="SAM" id="Phobius"/>
    </source>
</evidence>
<name>A0A1V3U4K0_ELIME</name>
<comment type="caution">
    <text evidence="2">The sequence shown here is derived from an EMBL/GenBank/DDBJ whole genome shotgun (WGS) entry which is preliminary data.</text>
</comment>
<accession>A0A1V3U4K0</accession>
<keyword evidence="1" id="KW-0812">Transmembrane</keyword>
<dbReference type="eggNOG" id="ENOG5032XE3">
    <property type="taxonomic scope" value="Bacteria"/>
</dbReference>
<proteinExistence type="predicted"/>
<dbReference type="Proteomes" id="UP000188947">
    <property type="component" value="Unassembled WGS sequence"/>
</dbReference>
<dbReference type="Pfam" id="PF20619">
    <property type="entry name" value="DUF6804"/>
    <property type="match status" value="1"/>
</dbReference>
<dbReference type="OrthoDB" id="1123420at2"/>
<sequence length="128" mass="14986">MKYFFLFCAACCFVAILRLPIDYYTFLRIIVFTGAAIAIYHLIRNKIYFWAGIFGCVLILFNPLFPVYLHRKTLWMPLDVITGILFLCLNFIKKSQPEEQKEIMPLPKDPVVHARDRILGPRSLTNKK</sequence>
<dbReference type="InterPro" id="IPR046548">
    <property type="entry name" value="DUF6804"/>
</dbReference>